<keyword evidence="1" id="KW-0732">Signal</keyword>
<dbReference type="Proteomes" id="UP000184600">
    <property type="component" value="Unassembled WGS sequence"/>
</dbReference>
<proteinExistence type="predicted"/>
<organism evidence="2 3">
    <name type="scientific">Vibrio quintilis</name>
    <dbReference type="NCBI Taxonomy" id="1117707"/>
    <lineage>
        <taxon>Bacteria</taxon>
        <taxon>Pseudomonadati</taxon>
        <taxon>Pseudomonadota</taxon>
        <taxon>Gammaproteobacteria</taxon>
        <taxon>Vibrionales</taxon>
        <taxon>Vibrionaceae</taxon>
        <taxon>Vibrio</taxon>
    </lineage>
</organism>
<reference evidence="3" key="1">
    <citation type="submission" date="2016-12" db="EMBL/GenBank/DDBJ databases">
        <authorList>
            <person name="Rodrigo-Torres L."/>
            <person name="Arahal R.D."/>
            <person name="Lucena T."/>
        </authorList>
    </citation>
    <scope>NUCLEOTIDE SEQUENCE [LARGE SCALE GENOMIC DNA]</scope>
</reference>
<sequence>MKLTHIAASLILLPALSSFASTETQYLDLSANIAIPKPYCSSTTKAFIQLNFRNPSTIPAHMALQFTNQNGESYNLVLKDAPEGIQDIQLDSETVLPINSKLKTLRMVFSDQNGDSYNKCSEIPSIITIIHKSDGAPSEDNKNSMGIPLVFSEIDATGYVSTISQDAVIPLKIGNLVFDQLNYIWPPQY</sequence>
<evidence type="ECO:0000256" key="1">
    <source>
        <dbReference type="SAM" id="SignalP"/>
    </source>
</evidence>
<protein>
    <submittedName>
        <fullName evidence="2">Uncharacterized protein</fullName>
    </submittedName>
</protein>
<keyword evidence="3" id="KW-1185">Reference proteome</keyword>
<evidence type="ECO:0000313" key="2">
    <source>
        <dbReference type="EMBL" id="SHO57465.1"/>
    </source>
</evidence>
<dbReference type="EMBL" id="FRFG01000041">
    <property type="protein sequence ID" value="SHO57465.1"/>
    <property type="molecule type" value="Genomic_DNA"/>
</dbReference>
<feature type="signal peptide" evidence="1">
    <location>
        <begin position="1"/>
        <end position="20"/>
    </location>
</feature>
<dbReference type="AlphaFoldDB" id="A0A1M7YXZ6"/>
<dbReference type="RefSeq" id="WP_073584433.1">
    <property type="nucleotide sequence ID" value="NZ_AP024897.1"/>
</dbReference>
<name>A0A1M7YXZ6_9VIBR</name>
<gene>
    <name evidence="2" type="ORF">VQ7734_03235</name>
</gene>
<dbReference type="OrthoDB" id="9823059at2"/>
<evidence type="ECO:0000313" key="3">
    <source>
        <dbReference type="Proteomes" id="UP000184600"/>
    </source>
</evidence>
<feature type="chain" id="PRO_5012003200" evidence="1">
    <location>
        <begin position="21"/>
        <end position="189"/>
    </location>
</feature>
<accession>A0A1M7YXZ6</accession>